<dbReference type="PROSITE" id="PS50097">
    <property type="entry name" value="BTB"/>
    <property type="match status" value="2"/>
</dbReference>
<dbReference type="Gene3D" id="2.120.10.80">
    <property type="entry name" value="Kelch-type beta propeller"/>
    <property type="match status" value="3"/>
</dbReference>
<dbReference type="InterPro" id="IPR011333">
    <property type="entry name" value="SKP1/BTB/POZ_sf"/>
</dbReference>
<dbReference type="InterPro" id="IPR000210">
    <property type="entry name" value="BTB/POZ_dom"/>
</dbReference>
<dbReference type="Gene3D" id="3.30.710.10">
    <property type="entry name" value="Potassium Channel Kv1.1, Chain A"/>
    <property type="match status" value="2"/>
</dbReference>
<dbReference type="SUPFAM" id="SSF54695">
    <property type="entry name" value="POZ domain"/>
    <property type="match status" value="2"/>
</dbReference>
<feature type="domain" description="BTB" evidence="3">
    <location>
        <begin position="659"/>
        <end position="728"/>
    </location>
</feature>
<keyword evidence="5" id="KW-1185">Reference proteome</keyword>
<dbReference type="SUPFAM" id="SSF117281">
    <property type="entry name" value="Kelch motif"/>
    <property type="match status" value="3"/>
</dbReference>
<protein>
    <recommendedName>
        <fullName evidence="3">BTB domain-containing protein</fullName>
    </recommendedName>
</protein>
<comment type="caution">
    <text evidence="4">The sequence shown here is derived from an EMBL/GenBank/DDBJ whole genome shotgun (WGS) entry which is preliminary data.</text>
</comment>
<proteinExistence type="predicted"/>
<feature type="domain" description="BTB" evidence="3">
    <location>
        <begin position="23"/>
        <end position="92"/>
    </location>
</feature>
<name>A0A3M6TVE3_POCDA</name>
<dbReference type="EMBL" id="RCHS01002836">
    <property type="protein sequence ID" value="RMX45258.1"/>
    <property type="molecule type" value="Genomic_DNA"/>
</dbReference>
<dbReference type="SMART" id="SM00875">
    <property type="entry name" value="BACK"/>
    <property type="match status" value="3"/>
</dbReference>
<dbReference type="InterPro" id="IPR011705">
    <property type="entry name" value="BACK"/>
</dbReference>
<evidence type="ECO:0000256" key="2">
    <source>
        <dbReference type="ARBA" id="ARBA00022737"/>
    </source>
</evidence>
<keyword evidence="1" id="KW-0880">Kelch repeat</keyword>
<evidence type="ECO:0000256" key="1">
    <source>
        <dbReference type="ARBA" id="ARBA00022441"/>
    </source>
</evidence>
<dbReference type="Pfam" id="PF00651">
    <property type="entry name" value="BTB"/>
    <property type="match status" value="2"/>
</dbReference>
<sequence>MVVNNSETLLYKCAQFRDEEQFIDVRLKVGEDIFAAHRIVLAANSDYFYAMFTDGMREASQEVIELKDESISPDILMIILDSIYTGEPHLNEDNVFEVLAAADHLQVTSVVQQCCDFLLTEFVKLRFDFGQFCRIWKIADSHGLKDLQEAAEYKIAKMYKDVCESEEFLTYIEVDQLFSLLSRDDLSAPTETFIFKSVMQWIKHKKEERMEVAAKIIGAVRLGKEFLTHIDADQLLILLGRDDLNSPSEAFVFKSVMKWIKYKGEERMAVAGKVIGAVRLGLVDVKVVIEELKTEEMQRFPEVNMHLQESMMHHCMPSHEFAAEKMKPRSMSPVLVAIHPTRKTGKLFTPLLAFHGLQPEVAFAQYFDVDTKLWKPLASVAQLDETTGVFCSAELIGSYLFVVTGVQVELEMQVACVVYRYHILNNKWEKLPYLKIRESFDPWNTRGKICVCSVSEYLYVITLSNPPQRYSLSTGVWQAGEELNFVKNVQRDKERFESVAATVMNCKIYVIHGYQAADDRMWVNKPAVVHCFDPEKNEWERKASTCHPHFGSSIFVVNNRLCVAGGSSRNRSGAQVVELYDKRNDTWSVVEQKHIPKNNLGAFEIERRVYFLINNFPIDSGIRIPPEENYPVHLGDEWKNLAQILHCKCAQFRDEGQFIDVRLQVDEDVFPVHRIVLAASSDYFYAMFTNGMKESNQEMIELKDESITSNALKIILDSIYTEDLHVTEKNVFEVLAAAFHLQVTSVVQHCSEFLKKEFVQLRLDLQNYCLLCTVADRHGMKDLREAAESKMALTFKDICESEEFLSVIEPHQLVGLLSRDDLSAPSETFIFKSVMQWIKHKKEERMAIAAKVIGAVRLGLVDIRVVIEELNTEEMQRVPEIHKQVYEALVHNNMPSNFSKFTEERAKPRSTSQALIAVLPKLQMKYFDFQSKIWKNLPSTVPSIQAARCDSAISVGCNLFVTGAAPDHSFFFYRYDTKSNAWERKQISSNGYAAVNNLCNLGDYIYAISSCLVQVPKRYNIAKRQWQSISKLSTNPYYQACNIGAIVHQSIFVLCGNTSHTGGKYQPAVLHCFDPTKNEWEEKARTCQPHFGSSLFEVNGKLFVAGGKCTCQNHNYPAPVEVYSEETNTWSVVKQEHIPDNNLGAVEIEGRVYFIINKFPIDSGIRISPGELYPVPLDEWENLGKIEQCAVLCYFPLKREYTKTDFINSRSETLEMNRWASFSSECLTFPCHQSDALAQYFDVDTKLWKPLASVAQLGERTDVYYSAELIGNYLYVVWRSIIMKYFVYRYHVLNNTWEKLPMLNIWESENESCGPPKICSCSVGGYLYVITQSNPPQRYDLSSNVWQAGEKLNFPQHEGFFHSVAATVMNCKIYVIHGCKGRENVDKPAVVHCFDPEKNEWERKASTCHPRFGSSILVVNNRLCVAGGSKSSRIFPGVHPPVELYDKRKDTWSVVEQKHIPQNNLGAFEIERRVFFLINNFPIDSGIRIPPEENYPVHLGEWENLAKVSKNAVLCYLPVKRENLR</sequence>
<dbReference type="PANTHER" id="PTHR45632">
    <property type="entry name" value="LD33804P"/>
    <property type="match status" value="1"/>
</dbReference>
<dbReference type="OrthoDB" id="5986771at2759"/>
<dbReference type="Pfam" id="PF01344">
    <property type="entry name" value="Kelch_1"/>
    <property type="match status" value="1"/>
</dbReference>
<dbReference type="Gene3D" id="1.25.40.420">
    <property type="match status" value="3"/>
</dbReference>
<reference evidence="4 5" key="1">
    <citation type="journal article" date="2018" name="Sci. Rep.">
        <title>Comparative analysis of the Pocillopora damicornis genome highlights role of immune system in coral evolution.</title>
        <authorList>
            <person name="Cunning R."/>
            <person name="Bay R.A."/>
            <person name="Gillette P."/>
            <person name="Baker A.C."/>
            <person name="Traylor-Knowles N."/>
        </authorList>
    </citation>
    <scope>NUCLEOTIDE SEQUENCE [LARGE SCALE GENOMIC DNA]</scope>
    <source>
        <strain evidence="4">RSMAS</strain>
        <tissue evidence="4">Whole animal</tissue>
    </source>
</reference>
<dbReference type="InterPro" id="IPR015915">
    <property type="entry name" value="Kelch-typ_b-propeller"/>
</dbReference>
<dbReference type="SMART" id="SM00225">
    <property type="entry name" value="BTB"/>
    <property type="match status" value="2"/>
</dbReference>
<dbReference type="SMART" id="SM00612">
    <property type="entry name" value="Kelch"/>
    <property type="match status" value="4"/>
</dbReference>
<gene>
    <name evidence="4" type="ORF">pdam_00000754</name>
</gene>
<organism evidence="4 5">
    <name type="scientific">Pocillopora damicornis</name>
    <name type="common">Cauliflower coral</name>
    <name type="synonym">Millepora damicornis</name>
    <dbReference type="NCBI Taxonomy" id="46731"/>
    <lineage>
        <taxon>Eukaryota</taxon>
        <taxon>Metazoa</taxon>
        <taxon>Cnidaria</taxon>
        <taxon>Anthozoa</taxon>
        <taxon>Hexacorallia</taxon>
        <taxon>Scleractinia</taxon>
        <taxon>Astrocoeniina</taxon>
        <taxon>Pocilloporidae</taxon>
        <taxon>Pocillopora</taxon>
    </lineage>
</organism>
<dbReference type="PANTHER" id="PTHR45632:SF3">
    <property type="entry name" value="KELCH-LIKE PROTEIN 32"/>
    <property type="match status" value="1"/>
</dbReference>
<evidence type="ECO:0000259" key="3">
    <source>
        <dbReference type="PROSITE" id="PS50097"/>
    </source>
</evidence>
<dbReference type="STRING" id="46731.A0A3M6TVE3"/>
<accession>A0A3M6TVE3</accession>
<keyword evidence="2" id="KW-0677">Repeat</keyword>
<dbReference type="Proteomes" id="UP000275408">
    <property type="component" value="Unassembled WGS sequence"/>
</dbReference>
<dbReference type="Pfam" id="PF07707">
    <property type="entry name" value="BACK"/>
    <property type="match status" value="3"/>
</dbReference>
<dbReference type="InterPro" id="IPR006652">
    <property type="entry name" value="Kelch_1"/>
</dbReference>
<evidence type="ECO:0000313" key="5">
    <source>
        <dbReference type="Proteomes" id="UP000275408"/>
    </source>
</evidence>
<evidence type="ECO:0000313" key="4">
    <source>
        <dbReference type="EMBL" id="RMX45258.1"/>
    </source>
</evidence>